<organism evidence="1 2">
    <name type="scientific">Bacillus thuringiensis</name>
    <dbReference type="NCBI Taxonomy" id="1428"/>
    <lineage>
        <taxon>Bacteria</taxon>
        <taxon>Bacillati</taxon>
        <taxon>Bacillota</taxon>
        <taxon>Bacilli</taxon>
        <taxon>Bacillales</taxon>
        <taxon>Bacillaceae</taxon>
        <taxon>Bacillus</taxon>
        <taxon>Bacillus cereus group</taxon>
    </lineage>
</organism>
<evidence type="ECO:0000313" key="2">
    <source>
        <dbReference type="Proteomes" id="UP000219897"/>
    </source>
</evidence>
<proteinExistence type="predicted"/>
<sequence>MKKGMNPVSKRLSQDGLAVLGKGEFTEEGKQVRKAVNKYIQGGMDMHDKASMFLFFSSCLGISPQEFTEILKQLQAVNEQARKIYNY</sequence>
<dbReference type="AlphaFoldDB" id="A0ABD6SAV4"/>
<dbReference type="Proteomes" id="UP000219897">
    <property type="component" value="Unassembled WGS sequence"/>
</dbReference>
<comment type="caution">
    <text evidence="1">The sequence shown here is derived from an EMBL/GenBank/DDBJ whole genome shotgun (WGS) entry which is preliminary data.</text>
</comment>
<dbReference type="EMBL" id="NTYF01000023">
    <property type="protein sequence ID" value="PER55679.1"/>
    <property type="molecule type" value="Genomic_DNA"/>
</dbReference>
<accession>A0ABD6SAV4</accession>
<protein>
    <submittedName>
        <fullName evidence="1">Uncharacterized protein</fullName>
    </submittedName>
</protein>
<evidence type="ECO:0000313" key="1">
    <source>
        <dbReference type="EMBL" id="PER55679.1"/>
    </source>
</evidence>
<reference evidence="1 2" key="1">
    <citation type="submission" date="2017-09" db="EMBL/GenBank/DDBJ databases">
        <title>Large-scale bioinformatics analysis of Bacillus genomes uncovers conserved roles of natural products in bacterial physiology.</title>
        <authorList>
            <consortium name="Agbiome Team Llc"/>
            <person name="Bleich R.M."/>
            <person name="Kirk G.J."/>
            <person name="Santa Maria K.C."/>
            <person name="Allen S.E."/>
            <person name="Farag S."/>
            <person name="Shank E.A."/>
            <person name="Bowers A."/>
        </authorList>
    </citation>
    <scope>NUCLEOTIDE SEQUENCE [LARGE SCALE GENOMIC DNA]</scope>
    <source>
        <strain evidence="1 2">AFS005140</strain>
    </source>
</reference>
<name>A0ABD6SAV4_BACTU</name>
<dbReference type="RefSeq" id="WP_098317020.1">
    <property type="nucleotide sequence ID" value="NZ_NTYF01000023.1"/>
</dbReference>
<gene>
    <name evidence="1" type="ORF">CN495_07960</name>
</gene>